<organism evidence="2 3">
    <name type="scientific">Actinoplanes italicus</name>
    <dbReference type="NCBI Taxonomy" id="113567"/>
    <lineage>
        <taxon>Bacteria</taxon>
        <taxon>Bacillati</taxon>
        <taxon>Actinomycetota</taxon>
        <taxon>Actinomycetes</taxon>
        <taxon>Micromonosporales</taxon>
        <taxon>Micromonosporaceae</taxon>
        <taxon>Actinoplanes</taxon>
    </lineage>
</organism>
<dbReference type="AlphaFoldDB" id="A0A2T0JKV2"/>
<keyword evidence="3" id="KW-1185">Reference proteome</keyword>
<dbReference type="PANTHER" id="PTHR33495">
    <property type="entry name" value="ANTI-SIGMA FACTOR ANTAGONIST TM_1081-RELATED-RELATED"/>
    <property type="match status" value="1"/>
</dbReference>
<dbReference type="RefSeq" id="WP_106330872.1">
    <property type="nucleotide sequence ID" value="NZ_BOMO01000096.1"/>
</dbReference>
<reference evidence="2 3" key="1">
    <citation type="submission" date="2018-03" db="EMBL/GenBank/DDBJ databases">
        <title>Genomic Encyclopedia of Archaeal and Bacterial Type Strains, Phase II (KMG-II): from individual species to whole genera.</title>
        <authorList>
            <person name="Goeker M."/>
        </authorList>
    </citation>
    <scope>NUCLEOTIDE SEQUENCE [LARGE SCALE GENOMIC DNA]</scope>
    <source>
        <strain evidence="2 3">DSM 43146</strain>
    </source>
</reference>
<dbReference type="OrthoDB" id="4628340at2"/>
<dbReference type="EMBL" id="PVMZ01000041">
    <property type="protein sequence ID" value="PRX08223.1"/>
    <property type="molecule type" value="Genomic_DNA"/>
</dbReference>
<dbReference type="InterPro" id="IPR036513">
    <property type="entry name" value="STAS_dom_sf"/>
</dbReference>
<feature type="domain" description="STAS" evidence="1">
    <location>
        <begin position="14"/>
        <end position="100"/>
    </location>
</feature>
<protein>
    <submittedName>
        <fullName evidence="2">Anti-anti-sigma factor</fullName>
    </submittedName>
</protein>
<name>A0A2T0JKV2_9ACTN</name>
<dbReference type="SUPFAM" id="SSF52091">
    <property type="entry name" value="SpoIIaa-like"/>
    <property type="match status" value="1"/>
</dbReference>
<dbReference type="InterPro" id="IPR002645">
    <property type="entry name" value="STAS_dom"/>
</dbReference>
<dbReference type="GO" id="GO:0043856">
    <property type="term" value="F:anti-sigma factor antagonist activity"/>
    <property type="evidence" value="ECO:0007669"/>
    <property type="project" value="TreeGrafter"/>
</dbReference>
<dbReference type="PROSITE" id="PS50801">
    <property type="entry name" value="STAS"/>
    <property type="match status" value="1"/>
</dbReference>
<gene>
    <name evidence="2" type="ORF">CLV67_14138</name>
</gene>
<dbReference type="Pfam" id="PF01740">
    <property type="entry name" value="STAS"/>
    <property type="match status" value="1"/>
</dbReference>
<evidence type="ECO:0000313" key="3">
    <source>
        <dbReference type="Proteomes" id="UP000239415"/>
    </source>
</evidence>
<sequence length="100" mass="10222">MTTELTLRTGTGPDGAVVLTVAGEIDMSNAGVFADALTEAVAGADGSRLVVDLTAVQYLDSAGLAALFAQADHIEVRTGQLLAPLLEISGLTELTTIHRA</sequence>
<dbReference type="Proteomes" id="UP000239415">
    <property type="component" value="Unassembled WGS sequence"/>
</dbReference>
<comment type="caution">
    <text evidence="2">The sequence shown here is derived from an EMBL/GenBank/DDBJ whole genome shotgun (WGS) entry which is preliminary data.</text>
</comment>
<evidence type="ECO:0000259" key="1">
    <source>
        <dbReference type="PROSITE" id="PS50801"/>
    </source>
</evidence>
<dbReference type="Gene3D" id="3.30.750.24">
    <property type="entry name" value="STAS domain"/>
    <property type="match status" value="1"/>
</dbReference>
<evidence type="ECO:0000313" key="2">
    <source>
        <dbReference type="EMBL" id="PRX08223.1"/>
    </source>
</evidence>
<proteinExistence type="predicted"/>
<accession>A0A2T0JKV2</accession>
<dbReference type="CDD" id="cd07043">
    <property type="entry name" value="STAS_anti-anti-sigma_factors"/>
    <property type="match status" value="1"/>
</dbReference>
<dbReference type="PANTHER" id="PTHR33495:SF2">
    <property type="entry name" value="ANTI-SIGMA FACTOR ANTAGONIST TM_1081-RELATED"/>
    <property type="match status" value="1"/>
</dbReference>